<evidence type="ECO:0000313" key="4">
    <source>
        <dbReference type="Proteomes" id="UP001055185"/>
    </source>
</evidence>
<dbReference type="Proteomes" id="UP001055185">
    <property type="component" value="Unassembled WGS sequence"/>
</dbReference>
<dbReference type="InterPro" id="IPR035992">
    <property type="entry name" value="Ricin_B-like_lectins"/>
</dbReference>
<feature type="domain" description="Ricin B lectin" evidence="2">
    <location>
        <begin position="12"/>
        <end position="148"/>
    </location>
</feature>
<proteinExistence type="predicted"/>
<evidence type="ECO:0000256" key="1">
    <source>
        <dbReference type="SAM" id="MobiDB-lite"/>
    </source>
</evidence>
<dbReference type="SUPFAM" id="SSF50370">
    <property type="entry name" value="Ricin B-like lectins"/>
    <property type="match status" value="1"/>
</dbReference>
<accession>A0AA37MZU1</accession>
<dbReference type="InterPro" id="IPR000772">
    <property type="entry name" value="Ricin_B_lectin"/>
</dbReference>
<keyword evidence="4" id="KW-1185">Reference proteome</keyword>
<evidence type="ECO:0000313" key="3">
    <source>
        <dbReference type="EMBL" id="GJN65190.1"/>
    </source>
</evidence>
<protein>
    <recommendedName>
        <fullName evidence="2">Ricin B lectin domain-containing protein</fullName>
    </recommendedName>
</protein>
<comment type="caution">
    <text evidence="3">The sequence shown here is derived from an EMBL/GenBank/DDBJ whole genome shotgun (WGS) entry which is preliminary data.</text>
</comment>
<evidence type="ECO:0000259" key="2">
    <source>
        <dbReference type="SMART" id="SM00458"/>
    </source>
</evidence>
<dbReference type="SMART" id="SM00458">
    <property type="entry name" value="RICIN"/>
    <property type="match status" value="1"/>
</dbReference>
<sequence length="261" mass="27670">MKTMEQTMIEAGRFYTIASASGSVIEAVDGAENGADIRLGKYTRSPAQEWAFDRVGEGVYRIRNRANGKLMDLMMAGTANGTWLHLWEDVSGTSQMWMVEPNHEGLVRLRSQWAGGRCVDTVGMGCPVGAILQVWQETGAADQLWRIQEVKERTAPAAEDVTPAAPVEEPAAVAEAAVEAAPVVETAPVEAEAAAPAVKAEEPAAEEKAAAPAVEEKAAAPAVEEAKPAAEAKSEAKAAAPKTTTRKKCATRKRTSKKSGK</sequence>
<dbReference type="AlphaFoldDB" id="A0AA37MZU1"/>
<dbReference type="PROSITE" id="PS50231">
    <property type="entry name" value="RICIN_B_LECTIN"/>
    <property type="match status" value="1"/>
</dbReference>
<feature type="compositionally biased region" description="Basic residues" evidence="1">
    <location>
        <begin position="244"/>
        <end position="261"/>
    </location>
</feature>
<dbReference type="RefSeq" id="WP_238317445.1">
    <property type="nucleotide sequence ID" value="NZ_BQKV01000070.1"/>
</dbReference>
<gene>
    <name evidence="3" type="ORF">JCM17207_18150</name>
</gene>
<organism evidence="3 4">
    <name type="scientific">Faecalibacterium gallinarum</name>
    <dbReference type="NCBI Taxonomy" id="2903556"/>
    <lineage>
        <taxon>Bacteria</taxon>
        <taxon>Bacillati</taxon>
        <taxon>Bacillota</taxon>
        <taxon>Clostridia</taxon>
        <taxon>Eubacteriales</taxon>
        <taxon>Oscillospiraceae</taxon>
        <taxon>Faecalibacterium</taxon>
    </lineage>
</organism>
<reference evidence="3" key="1">
    <citation type="journal article" date="2022" name="Int. J. Syst. Evol. Microbiol.">
        <title>Genome-based, phenotypic and chemotaxonomic classification of Faecalibacterium strains: proposal of three novel species Faecalibacterium duncaniae sp. nov., Faecalibacterium hattorii sp. nov. and Faecalibacterium gallinarum sp. nov. .</title>
        <authorList>
            <person name="Sakamoto M."/>
            <person name="Sakurai N."/>
            <person name="Tanno H."/>
            <person name="Iino T."/>
            <person name="Ohkuma M."/>
            <person name="Endo A."/>
        </authorList>
    </citation>
    <scope>NUCLEOTIDE SEQUENCE</scope>
    <source>
        <strain evidence="3">JCM 17207</strain>
    </source>
</reference>
<feature type="compositionally biased region" description="Basic and acidic residues" evidence="1">
    <location>
        <begin position="199"/>
        <end position="236"/>
    </location>
</feature>
<name>A0AA37MZU1_9FIRM</name>
<feature type="region of interest" description="Disordered" evidence="1">
    <location>
        <begin position="194"/>
        <end position="261"/>
    </location>
</feature>
<dbReference type="EMBL" id="BQKV01000070">
    <property type="protein sequence ID" value="GJN65190.1"/>
    <property type="molecule type" value="Genomic_DNA"/>
</dbReference>
<dbReference type="CDD" id="cd00161">
    <property type="entry name" value="beta-trefoil_Ricin-like"/>
    <property type="match status" value="1"/>
</dbReference>
<dbReference type="Pfam" id="PF14200">
    <property type="entry name" value="RicinB_lectin_2"/>
    <property type="match status" value="1"/>
</dbReference>
<dbReference type="Gene3D" id="2.80.10.50">
    <property type="match status" value="1"/>
</dbReference>